<dbReference type="HOGENOM" id="CLU_006344_10_1_1"/>
<reference evidence="2 3" key="1">
    <citation type="submission" date="2014-04" db="EMBL/GenBank/DDBJ databases">
        <authorList>
            <consortium name="DOE Joint Genome Institute"/>
            <person name="Kuo A."/>
            <person name="Kohler A."/>
            <person name="Nagy L.G."/>
            <person name="Floudas D."/>
            <person name="Copeland A."/>
            <person name="Barry K.W."/>
            <person name="Cichocki N."/>
            <person name="Veneault-Fourrey C."/>
            <person name="LaButti K."/>
            <person name="Lindquist E.A."/>
            <person name="Lipzen A."/>
            <person name="Lundell T."/>
            <person name="Morin E."/>
            <person name="Murat C."/>
            <person name="Sun H."/>
            <person name="Tunlid A."/>
            <person name="Henrissat B."/>
            <person name="Grigoriev I.V."/>
            <person name="Hibbett D.S."/>
            <person name="Martin F."/>
            <person name="Nordberg H.P."/>
            <person name="Cantor M.N."/>
            <person name="Hua S.X."/>
        </authorList>
    </citation>
    <scope>NUCLEOTIDE SEQUENCE [LARGE SCALE GENOMIC DNA]</scope>
    <source>
        <strain evidence="2 3">Foug A</strain>
    </source>
</reference>
<feature type="domain" description="DUF6830" evidence="1">
    <location>
        <begin position="467"/>
        <end position="565"/>
    </location>
</feature>
<protein>
    <recommendedName>
        <fullName evidence="1">DUF6830 domain-containing protein</fullName>
    </recommendedName>
</protein>
<organism evidence="2 3">
    <name type="scientific">Scleroderma citrinum Foug A</name>
    <dbReference type="NCBI Taxonomy" id="1036808"/>
    <lineage>
        <taxon>Eukaryota</taxon>
        <taxon>Fungi</taxon>
        <taxon>Dikarya</taxon>
        <taxon>Basidiomycota</taxon>
        <taxon>Agaricomycotina</taxon>
        <taxon>Agaricomycetes</taxon>
        <taxon>Agaricomycetidae</taxon>
        <taxon>Boletales</taxon>
        <taxon>Sclerodermatineae</taxon>
        <taxon>Sclerodermataceae</taxon>
        <taxon>Scleroderma</taxon>
    </lineage>
</organism>
<accession>A0A0C3DIV4</accession>
<dbReference type="InterPro" id="IPR041078">
    <property type="entry name" value="Plavaka"/>
</dbReference>
<gene>
    <name evidence="2" type="ORF">SCLCIDRAFT_26477</name>
</gene>
<evidence type="ECO:0000313" key="2">
    <source>
        <dbReference type="EMBL" id="KIM60595.1"/>
    </source>
</evidence>
<dbReference type="Pfam" id="PF20722">
    <property type="entry name" value="DUF6830"/>
    <property type="match status" value="1"/>
</dbReference>
<name>A0A0C3DIV4_9AGAM</name>
<proteinExistence type="predicted"/>
<sequence>MDRDKWELGNFLYTHLTQMQINEFLKLHWVTSKSQTSFRSASELLSFLDTIPKGPTWHCTKIEAKGYVMKDPIHLFYCNALEVTWEIFGNPVFAQHMEYDPYQIFEGGEREYGEWMSGDEAYRIQDQLPEGATIVPIILASDKAPITRMTGDIEMHPLFLTIANINSDIRMKATSHTWVCIAYTPSPEFLVHPNFHSVLEARVWHRCMDIICTGLKLAAYTGTFMSDPSSLTQYCFMPLAAYIADLPEQHMIACVTKSVSLISLAEQSQFGDGILYPPRDGKFTLRKLAELCKKVDPWKLQDFLSEAKKNYLSGVQLPFWHDWRFSNPAIFLLGELLHTGHKLFNDHPFKWCKEVLGDDELDARYHMQHKRVGVCHFNGVLHAKQMTGCEHWDIQRTIVTTITSAADPEFKDIGFTNSLFSELNDDPRYVDPMLDWVQRVAPEEMNCFQGLRSFKNHFLKGILSEDSSTAFHVTIKSDFADKPPNYMADTYALPNFPGALWTYIDTIPGDHPRLHGRLLKGWFKFRLQLQSRLNPHKFMPSQQVQGLPLSEKHPFGKCDAVLVHCTLPSGSTTVAIAQVHCIFAFSSRGSPLPIDLSHPLLYAECFAFTATLADQPEEVARGLHYFVVGCHSRS</sequence>
<evidence type="ECO:0000313" key="3">
    <source>
        <dbReference type="Proteomes" id="UP000053989"/>
    </source>
</evidence>
<dbReference type="InParanoid" id="A0A0C3DIV4"/>
<dbReference type="OrthoDB" id="2418900at2759"/>
<evidence type="ECO:0000259" key="1">
    <source>
        <dbReference type="Pfam" id="PF20722"/>
    </source>
</evidence>
<keyword evidence="3" id="KW-1185">Reference proteome</keyword>
<dbReference type="Proteomes" id="UP000053989">
    <property type="component" value="Unassembled WGS sequence"/>
</dbReference>
<dbReference type="EMBL" id="KN822060">
    <property type="protein sequence ID" value="KIM60595.1"/>
    <property type="molecule type" value="Genomic_DNA"/>
</dbReference>
<reference evidence="3" key="2">
    <citation type="submission" date="2015-01" db="EMBL/GenBank/DDBJ databases">
        <title>Evolutionary Origins and Diversification of the Mycorrhizal Mutualists.</title>
        <authorList>
            <consortium name="DOE Joint Genome Institute"/>
            <consortium name="Mycorrhizal Genomics Consortium"/>
            <person name="Kohler A."/>
            <person name="Kuo A."/>
            <person name="Nagy L.G."/>
            <person name="Floudas D."/>
            <person name="Copeland A."/>
            <person name="Barry K.W."/>
            <person name="Cichocki N."/>
            <person name="Veneault-Fourrey C."/>
            <person name="LaButti K."/>
            <person name="Lindquist E.A."/>
            <person name="Lipzen A."/>
            <person name="Lundell T."/>
            <person name="Morin E."/>
            <person name="Murat C."/>
            <person name="Riley R."/>
            <person name="Ohm R."/>
            <person name="Sun H."/>
            <person name="Tunlid A."/>
            <person name="Henrissat B."/>
            <person name="Grigoriev I.V."/>
            <person name="Hibbett D.S."/>
            <person name="Martin F."/>
        </authorList>
    </citation>
    <scope>NUCLEOTIDE SEQUENCE [LARGE SCALE GENOMIC DNA]</scope>
    <source>
        <strain evidence="3">Foug A</strain>
    </source>
</reference>
<dbReference type="InterPro" id="IPR049233">
    <property type="entry name" value="DUF6830"/>
</dbReference>
<dbReference type="Pfam" id="PF18759">
    <property type="entry name" value="Plavaka"/>
    <property type="match status" value="1"/>
</dbReference>
<dbReference type="AlphaFoldDB" id="A0A0C3DIV4"/>